<dbReference type="GO" id="GO:0003677">
    <property type="term" value="F:DNA binding"/>
    <property type="evidence" value="ECO:0007669"/>
    <property type="project" value="InterPro"/>
</dbReference>
<dbReference type="Pfam" id="PF00717">
    <property type="entry name" value="Peptidase_S24"/>
    <property type="match status" value="1"/>
</dbReference>
<dbReference type="GO" id="GO:0016787">
    <property type="term" value="F:hydrolase activity"/>
    <property type="evidence" value="ECO:0007669"/>
    <property type="project" value="UniProtKB-KW"/>
</dbReference>
<dbReference type="PANTHER" id="PTHR33516:SF2">
    <property type="entry name" value="LEXA REPRESSOR-RELATED"/>
    <property type="match status" value="1"/>
</dbReference>
<evidence type="ECO:0000256" key="4">
    <source>
        <dbReference type="ARBA" id="ARBA00022813"/>
    </source>
</evidence>
<dbReference type="Gene3D" id="1.10.260.40">
    <property type="entry name" value="lambda repressor-like DNA-binding domains"/>
    <property type="match status" value="1"/>
</dbReference>
<proteinExistence type="inferred from homology"/>
<keyword evidence="5" id="KW-0234">DNA repair</keyword>
<evidence type="ECO:0000313" key="10">
    <source>
        <dbReference type="Proteomes" id="UP000518316"/>
    </source>
</evidence>
<dbReference type="SMART" id="SM00530">
    <property type="entry name" value="HTH_XRE"/>
    <property type="match status" value="1"/>
</dbReference>
<dbReference type="Pfam" id="PF01381">
    <property type="entry name" value="HTH_3"/>
    <property type="match status" value="1"/>
</dbReference>
<dbReference type="GO" id="GO:0006281">
    <property type="term" value="P:DNA repair"/>
    <property type="evidence" value="ECO:0007669"/>
    <property type="project" value="UniProtKB-KW"/>
</dbReference>
<dbReference type="InterPro" id="IPR050077">
    <property type="entry name" value="LexA_repressor"/>
</dbReference>
<evidence type="ECO:0000256" key="3">
    <source>
        <dbReference type="ARBA" id="ARBA00022801"/>
    </source>
</evidence>
<dbReference type="Gene3D" id="2.10.109.10">
    <property type="entry name" value="Umud Fragment, subunit A"/>
    <property type="match status" value="1"/>
</dbReference>
<keyword evidence="4 7" id="KW-0068">Autocatalytic cleavage</keyword>
<protein>
    <submittedName>
        <fullName evidence="9">Helix-turn-helix domain-containing protein</fullName>
    </submittedName>
</protein>
<dbReference type="SUPFAM" id="SSF51306">
    <property type="entry name" value="LexA/Signal peptidase"/>
    <property type="match status" value="1"/>
</dbReference>
<feature type="domain" description="HTH cro/C1-type" evidence="8">
    <location>
        <begin position="10"/>
        <end position="64"/>
    </location>
</feature>
<evidence type="ECO:0000256" key="2">
    <source>
        <dbReference type="ARBA" id="ARBA00022763"/>
    </source>
</evidence>
<dbReference type="CDD" id="cd06529">
    <property type="entry name" value="S24_LexA-like"/>
    <property type="match status" value="1"/>
</dbReference>
<sequence length="221" mass="24440">MVENTIASQLKRLRKSRGWTQAQLADKLSVSKQTISNWETGIKVPRMGSLQNLADIFNVKIGEITNASITKSEKDLLKKVTNVIYPLGDTLQRISIPIIGTIACGDPITAEENIEGYTEQVFEKPVPKGTLFALRCKGRSMEPTIHDGSLVTIREQPTVEDGEIAAVLVDGDNEATLKRIKHQGNLVMLMPDNKEFDPIILDKDNPGRIVGKAVHVSWNIK</sequence>
<organism evidence="9 10">
    <name type="scientific">Limosilactobacillus albertensis</name>
    <dbReference type="NCBI Taxonomy" id="2759752"/>
    <lineage>
        <taxon>Bacteria</taxon>
        <taxon>Bacillati</taxon>
        <taxon>Bacillota</taxon>
        <taxon>Bacilli</taxon>
        <taxon>Lactobacillales</taxon>
        <taxon>Lactobacillaceae</taxon>
        <taxon>Limosilactobacillus</taxon>
    </lineage>
</organism>
<keyword evidence="2" id="KW-0227">DNA damage</keyword>
<dbReference type="PANTHER" id="PTHR33516">
    <property type="entry name" value="LEXA REPRESSOR"/>
    <property type="match status" value="1"/>
</dbReference>
<evidence type="ECO:0000256" key="1">
    <source>
        <dbReference type="ARBA" id="ARBA00007484"/>
    </source>
</evidence>
<dbReference type="CDD" id="cd00093">
    <property type="entry name" value="HTH_XRE"/>
    <property type="match status" value="1"/>
</dbReference>
<keyword evidence="3 7" id="KW-0378">Hydrolase</keyword>
<dbReference type="Proteomes" id="UP000518316">
    <property type="component" value="Unassembled WGS sequence"/>
</dbReference>
<evidence type="ECO:0000256" key="5">
    <source>
        <dbReference type="ARBA" id="ARBA00023204"/>
    </source>
</evidence>
<name>A0A7W3Y7Z4_9LACO</name>
<keyword evidence="10" id="KW-1185">Reference proteome</keyword>
<dbReference type="AlphaFoldDB" id="A0A7W3Y7Z4"/>
<dbReference type="InterPro" id="IPR006197">
    <property type="entry name" value="Peptidase_S24_LexA"/>
</dbReference>
<dbReference type="GO" id="GO:0009432">
    <property type="term" value="P:SOS response"/>
    <property type="evidence" value="ECO:0007669"/>
    <property type="project" value="UniProtKB-KW"/>
</dbReference>
<dbReference type="InterPro" id="IPR039418">
    <property type="entry name" value="LexA-like"/>
</dbReference>
<dbReference type="InterPro" id="IPR001387">
    <property type="entry name" value="Cro/C1-type_HTH"/>
</dbReference>
<comment type="caution">
    <text evidence="9">The sequence shown here is derived from an EMBL/GenBank/DDBJ whole genome shotgun (WGS) entry which is preliminary data.</text>
</comment>
<comment type="similarity">
    <text evidence="1 7">Belongs to the peptidase S24 family.</text>
</comment>
<evidence type="ECO:0000313" key="9">
    <source>
        <dbReference type="EMBL" id="MBB1069224.1"/>
    </source>
</evidence>
<dbReference type="GO" id="GO:0006355">
    <property type="term" value="P:regulation of DNA-templated transcription"/>
    <property type="evidence" value="ECO:0007669"/>
    <property type="project" value="InterPro"/>
</dbReference>
<reference evidence="9 10" key="1">
    <citation type="submission" date="2020-07" db="EMBL/GenBank/DDBJ databases">
        <title>Description of Limosilactobacillus balticus sp. nov., Limosilactobacillus agrestis sp. nov., Limosilactobacillus albertensis sp. nov., Limosilactobacillus rudii sp. nov., Limosilactobacillus fastidiosus sp. nov., five novel Limosilactobacillus species isolated from the vertebrate gastrointestinal tract, and proposal of 6 subspecies of Limosilactobacillus reuteri adapted to the gastrointestinal tract of specific vertebrate hosts.</title>
        <authorList>
            <person name="Li F."/>
            <person name="Cheng C."/>
            <person name="Zheng J."/>
            <person name="Quevedo R.M."/>
            <person name="Li J."/>
            <person name="Roos S."/>
            <person name="Gaenzle M.G."/>
            <person name="Walter J."/>
        </authorList>
    </citation>
    <scope>NUCLEOTIDE SEQUENCE [LARGE SCALE GENOMIC DNA]</scope>
    <source>
        <strain evidence="9 10">RRLNB_1_1</strain>
    </source>
</reference>
<accession>A0A7W3Y7Z4</accession>
<dbReference type="InterPro" id="IPR015927">
    <property type="entry name" value="Peptidase_S24_S26A/B/C"/>
</dbReference>
<dbReference type="InterPro" id="IPR010982">
    <property type="entry name" value="Lambda_DNA-bd_dom_sf"/>
</dbReference>
<evidence type="ECO:0000259" key="8">
    <source>
        <dbReference type="PROSITE" id="PS50943"/>
    </source>
</evidence>
<dbReference type="SUPFAM" id="SSF47413">
    <property type="entry name" value="lambda repressor-like DNA-binding domains"/>
    <property type="match status" value="1"/>
</dbReference>
<gene>
    <name evidence="9" type="ORF">H5S40_03525</name>
</gene>
<keyword evidence="6" id="KW-0742">SOS response</keyword>
<dbReference type="RefSeq" id="WP_182597880.1">
    <property type="nucleotide sequence ID" value="NZ_JACIVC010000049.1"/>
</dbReference>
<dbReference type="InterPro" id="IPR036286">
    <property type="entry name" value="LexA/Signal_pep-like_sf"/>
</dbReference>
<dbReference type="PROSITE" id="PS50943">
    <property type="entry name" value="HTH_CROC1"/>
    <property type="match status" value="1"/>
</dbReference>
<dbReference type="PRINTS" id="PR00726">
    <property type="entry name" value="LEXASERPTASE"/>
</dbReference>
<evidence type="ECO:0000256" key="7">
    <source>
        <dbReference type="RuleBase" id="RU003991"/>
    </source>
</evidence>
<dbReference type="EMBL" id="JACIVC010000049">
    <property type="protein sequence ID" value="MBB1069224.1"/>
    <property type="molecule type" value="Genomic_DNA"/>
</dbReference>
<evidence type="ECO:0000256" key="6">
    <source>
        <dbReference type="ARBA" id="ARBA00023236"/>
    </source>
</evidence>